<accession>A0A6L2L4T1</accession>
<gene>
    <name evidence="2" type="ORF">Tci_027243</name>
</gene>
<dbReference type="EMBL" id="BKCJ010003467">
    <property type="protein sequence ID" value="GEU55265.1"/>
    <property type="molecule type" value="Genomic_DNA"/>
</dbReference>
<dbReference type="AlphaFoldDB" id="A0A6L2L4T1"/>
<organism evidence="2">
    <name type="scientific">Tanacetum cinerariifolium</name>
    <name type="common">Dalmatian daisy</name>
    <name type="synonym">Chrysanthemum cinerariifolium</name>
    <dbReference type="NCBI Taxonomy" id="118510"/>
    <lineage>
        <taxon>Eukaryota</taxon>
        <taxon>Viridiplantae</taxon>
        <taxon>Streptophyta</taxon>
        <taxon>Embryophyta</taxon>
        <taxon>Tracheophyta</taxon>
        <taxon>Spermatophyta</taxon>
        <taxon>Magnoliopsida</taxon>
        <taxon>eudicotyledons</taxon>
        <taxon>Gunneridae</taxon>
        <taxon>Pentapetalae</taxon>
        <taxon>asterids</taxon>
        <taxon>campanulids</taxon>
        <taxon>Asterales</taxon>
        <taxon>Asteraceae</taxon>
        <taxon>Asteroideae</taxon>
        <taxon>Anthemideae</taxon>
        <taxon>Anthemidinae</taxon>
        <taxon>Tanacetum</taxon>
    </lineage>
</organism>
<evidence type="ECO:0000256" key="1">
    <source>
        <dbReference type="SAM" id="MobiDB-lite"/>
    </source>
</evidence>
<protein>
    <recommendedName>
        <fullName evidence="3">Reverse transcriptase domain-containing protein</fullName>
    </recommendedName>
</protein>
<reference evidence="2" key="1">
    <citation type="journal article" date="2019" name="Sci. Rep.">
        <title>Draft genome of Tanacetum cinerariifolium, the natural source of mosquito coil.</title>
        <authorList>
            <person name="Yamashiro T."/>
            <person name="Shiraishi A."/>
            <person name="Satake H."/>
            <person name="Nakayama K."/>
        </authorList>
    </citation>
    <scope>NUCLEOTIDE SEQUENCE</scope>
</reference>
<comment type="caution">
    <text evidence="2">The sequence shown here is derived from an EMBL/GenBank/DDBJ whole genome shotgun (WGS) entry which is preliminary data.</text>
</comment>
<feature type="region of interest" description="Disordered" evidence="1">
    <location>
        <begin position="186"/>
        <end position="238"/>
    </location>
</feature>
<evidence type="ECO:0000313" key="2">
    <source>
        <dbReference type="EMBL" id="GEU55265.1"/>
    </source>
</evidence>
<name>A0A6L2L4T1_TANCI</name>
<feature type="region of interest" description="Disordered" evidence="1">
    <location>
        <begin position="297"/>
        <end position="319"/>
    </location>
</feature>
<sequence>MLYQNYLREFLCTIMVEHPTLSTKASEARHLLESIIKFIVKYGKNPLTLNYQTFCQSMGLEYNNGNYVAHPSTKEVRVELVKIATHDVLVLGGNHSSTKQINSSQQLIIFSLCTGTKIDIREIIYNDLVTRLMAESWQTSIPPVMSQFFSKNPFEVTTIKLTVFMNDLISHETSVSLLLVSKKKGKKKTHTMTKPIRKSEGPEAFEALPQKGKKPSTDPQDIEGNIQPTVKGLPSTTDEDIRTSSLLSEAQPIYPNDSEGTYTRKMPQKKNNMSAAAIKRLISQRVADALLDYEENWNTGNENGNRNGNRNGSYDSRDGSRRLIVGHDAAYEMPWKTLMKMVTEAYCTRSEIKKLQTELWNLTVKVERKHGHYRSECPELMNRNRGNQARSSEARGRVYALGGGEPIKTLTTLQMISLLKERFFRLT</sequence>
<proteinExistence type="predicted"/>
<evidence type="ECO:0008006" key="3">
    <source>
        <dbReference type="Google" id="ProtNLM"/>
    </source>
</evidence>
<feature type="compositionally biased region" description="Low complexity" evidence="1">
    <location>
        <begin position="297"/>
        <end position="312"/>
    </location>
</feature>